<proteinExistence type="predicted"/>
<sequence length="248" mass="28037">MTDSPAPSASATTPTTPVPRTGTWQWQQKLRWFTAEIVIVVAGVLIALAINAWWQGRQDHALETRTLRELRDALANDLNDIRFNAGLHERAGASARRLREHLRAHQPYAKALDVDFGGILVSTYSVRDEIAYETLKQRGLGSITHDALRHAIGHLYGVRYPSIMPFQDQAWDFVNTHQIPFYSAHFKDIRFAESATPLDYDALLDSTEFAALLDWRVGMDVFQAQQLRKLDAEVTSLIALIDDELAQR</sequence>
<reference evidence="3 4" key="1">
    <citation type="submission" date="2022-05" db="EMBL/GenBank/DDBJ databases">
        <title>Luteimonas sp. SX5, whole genome shotgun sequencing project.</title>
        <authorList>
            <person name="Zhao G."/>
            <person name="Shen L."/>
        </authorList>
    </citation>
    <scope>NUCLEOTIDE SEQUENCE [LARGE SCALE GENOMIC DNA]</scope>
    <source>
        <strain evidence="3 4">SX5</strain>
    </source>
</reference>
<accession>A0ABT0MJU7</accession>
<feature type="region of interest" description="Disordered" evidence="1">
    <location>
        <begin position="1"/>
        <end position="21"/>
    </location>
</feature>
<keyword evidence="2" id="KW-1133">Transmembrane helix</keyword>
<dbReference type="RefSeq" id="WP_249474473.1">
    <property type="nucleotide sequence ID" value="NZ_JAMBEP010000002.1"/>
</dbReference>
<dbReference type="Proteomes" id="UP001431217">
    <property type="component" value="Unassembled WGS sequence"/>
</dbReference>
<evidence type="ECO:0000313" key="4">
    <source>
        <dbReference type="Proteomes" id="UP001431217"/>
    </source>
</evidence>
<dbReference type="EMBL" id="JAMBEP010000002">
    <property type="protein sequence ID" value="MCL1635137.1"/>
    <property type="molecule type" value="Genomic_DNA"/>
</dbReference>
<evidence type="ECO:0000313" key="3">
    <source>
        <dbReference type="EMBL" id="MCL1635137.1"/>
    </source>
</evidence>
<keyword evidence="2" id="KW-0812">Transmembrane</keyword>
<protein>
    <submittedName>
        <fullName evidence="3">Uncharacterized protein</fullName>
    </submittedName>
</protein>
<organism evidence="3 4">
    <name type="scientific">Luteimonas galliterrae</name>
    <dbReference type="NCBI Taxonomy" id="2940486"/>
    <lineage>
        <taxon>Bacteria</taxon>
        <taxon>Pseudomonadati</taxon>
        <taxon>Pseudomonadota</taxon>
        <taxon>Gammaproteobacteria</taxon>
        <taxon>Lysobacterales</taxon>
        <taxon>Lysobacteraceae</taxon>
        <taxon>Luteimonas</taxon>
    </lineage>
</organism>
<evidence type="ECO:0000256" key="2">
    <source>
        <dbReference type="SAM" id="Phobius"/>
    </source>
</evidence>
<evidence type="ECO:0000256" key="1">
    <source>
        <dbReference type="SAM" id="MobiDB-lite"/>
    </source>
</evidence>
<feature type="compositionally biased region" description="Low complexity" evidence="1">
    <location>
        <begin position="1"/>
        <end position="15"/>
    </location>
</feature>
<comment type="caution">
    <text evidence="3">The sequence shown here is derived from an EMBL/GenBank/DDBJ whole genome shotgun (WGS) entry which is preliminary data.</text>
</comment>
<keyword evidence="4" id="KW-1185">Reference proteome</keyword>
<gene>
    <name evidence="3" type="ORF">M2650_10935</name>
</gene>
<name>A0ABT0MJU7_9GAMM</name>
<feature type="transmembrane region" description="Helical" evidence="2">
    <location>
        <begin position="32"/>
        <end position="54"/>
    </location>
</feature>
<keyword evidence="2" id="KW-0472">Membrane</keyword>